<gene>
    <name evidence="2" type="ORF">M9Y10_019883</name>
</gene>
<comment type="caution">
    <text evidence="2">The sequence shown here is derived from an EMBL/GenBank/DDBJ whole genome shotgun (WGS) entry which is preliminary data.</text>
</comment>
<evidence type="ECO:0000313" key="2">
    <source>
        <dbReference type="EMBL" id="KAK8847296.1"/>
    </source>
</evidence>
<dbReference type="InterPro" id="IPR000719">
    <property type="entry name" value="Prot_kinase_dom"/>
</dbReference>
<dbReference type="PROSITE" id="PS50011">
    <property type="entry name" value="PROTEIN_KINASE_DOM"/>
    <property type="match status" value="1"/>
</dbReference>
<accession>A0ABR2HII7</accession>
<dbReference type="EMBL" id="JAPFFF010000028">
    <property type="protein sequence ID" value="KAK8847296.1"/>
    <property type="molecule type" value="Genomic_DNA"/>
</dbReference>
<dbReference type="Gene3D" id="1.25.40.10">
    <property type="entry name" value="Tetratricopeptide repeat domain"/>
    <property type="match status" value="1"/>
</dbReference>
<proteinExistence type="predicted"/>
<dbReference type="Pfam" id="PF08238">
    <property type="entry name" value="Sel1"/>
    <property type="match status" value="2"/>
</dbReference>
<protein>
    <recommendedName>
        <fullName evidence="1">Protein kinase domain-containing protein</fullName>
    </recommendedName>
</protein>
<reference evidence="2 3" key="1">
    <citation type="submission" date="2024-04" db="EMBL/GenBank/DDBJ databases">
        <title>Tritrichomonas musculus Genome.</title>
        <authorList>
            <person name="Alves-Ferreira E."/>
            <person name="Grigg M."/>
            <person name="Lorenzi H."/>
            <person name="Galac M."/>
        </authorList>
    </citation>
    <scope>NUCLEOTIDE SEQUENCE [LARGE SCALE GENOMIC DNA]</scope>
    <source>
        <strain evidence="2 3">EAF2021</strain>
    </source>
</reference>
<name>A0ABR2HII7_9EUKA</name>
<feature type="domain" description="Protein kinase" evidence="1">
    <location>
        <begin position="51"/>
        <end position="187"/>
    </location>
</feature>
<dbReference type="Proteomes" id="UP001470230">
    <property type="component" value="Unassembled WGS sequence"/>
</dbReference>
<evidence type="ECO:0000313" key="3">
    <source>
        <dbReference type="Proteomes" id="UP001470230"/>
    </source>
</evidence>
<evidence type="ECO:0000259" key="1">
    <source>
        <dbReference type="PROSITE" id="PS50011"/>
    </source>
</evidence>
<dbReference type="SUPFAM" id="SSF56112">
    <property type="entry name" value="Protein kinase-like (PK-like)"/>
    <property type="match status" value="1"/>
</dbReference>
<dbReference type="InterPro" id="IPR011009">
    <property type="entry name" value="Kinase-like_dom_sf"/>
</dbReference>
<organism evidence="2 3">
    <name type="scientific">Tritrichomonas musculus</name>
    <dbReference type="NCBI Taxonomy" id="1915356"/>
    <lineage>
        <taxon>Eukaryota</taxon>
        <taxon>Metamonada</taxon>
        <taxon>Parabasalia</taxon>
        <taxon>Tritrichomonadida</taxon>
        <taxon>Tritrichomonadidae</taxon>
        <taxon>Tritrichomonas</taxon>
    </lineage>
</organism>
<dbReference type="Gene3D" id="1.10.510.10">
    <property type="entry name" value="Transferase(Phosphotransferase) domain 1"/>
    <property type="match status" value="1"/>
</dbReference>
<dbReference type="PANTHER" id="PTHR43628:SF1">
    <property type="entry name" value="CHITIN SYNTHASE REGULATORY FACTOR 2-RELATED"/>
    <property type="match status" value="1"/>
</dbReference>
<sequence length="187" mass="21257">MVDKASYDKIATYRYATMLYFGDKITPDFEKEAFLYEKAAELKNPDAIFALGTMYYRGQGVLKNIGKAIQLYKKAGSLGHQKAKEFLQILCKPKKVTPKEEEIKTGITFFQVKNIDNGEYFAAKISNFIVDEETENNPETLSLFREINLMSLLNHPSILKFVGYSQTDFEGEHNPTIVIEYAPNGSL</sequence>
<dbReference type="InterPro" id="IPR006597">
    <property type="entry name" value="Sel1-like"/>
</dbReference>
<dbReference type="PANTHER" id="PTHR43628">
    <property type="entry name" value="ACTIVATOR OF C KINASE PROTEIN 1-RELATED"/>
    <property type="match status" value="1"/>
</dbReference>
<keyword evidence="3" id="KW-1185">Reference proteome</keyword>
<dbReference type="SMART" id="SM00671">
    <property type="entry name" value="SEL1"/>
    <property type="match status" value="2"/>
</dbReference>
<dbReference type="SUPFAM" id="SSF81901">
    <property type="entry name" value="HCP-like"/>
    <property type="match status" value="1"/>
</dbReference>
<dbReference type="InterPro" id="IPR011990">
    <property type="entry name" value="TPR-like_helical_dom_sf"/>
</dbReference>
<dbReference type="InterPro" id="IPR052945">
    <property type="entry name" value="Mitotic_Regulator"/>
</dbReference>